<sequence length="105" mass="11254">MDGGRTRTFGGTTTTLAAKVAEQAGMIVKQMEVDPFVVPDTSVYNFLMDACLSDGSMVGVTRAEQTLTKMMENPLPMTIMAQMGDPMPTLSDRGSHLIPPKQSNG</sequence>
<accession>A0A9N8HJS0</accession>
<proteinExistence type="predicted"/>
<keyword evidence="3" id="KW-1185">Reference proteome</keyword>
<name>A0A9N8HJS0_9STRA</name>
<organism evidence="2 3">
    <name type="scientific">Seminavis robusta</name>
    <dbReference type="NCBI Taxonomy" id="568900"/>
    <lineage>
        <taxon>Eukaryota</taxon>
        <taxon>Sar</taxon>
        <taxon>Stramenopiles</taxon>
        <taxon>Ochrophyta</taxon>
        <taxon>Bacillariophyta</taxon>
        <taxon>Bacillariophyceae</taxon>
        <taxon>Bacillariophycidae</taxon>
        <taxon>Naviculales</taxon>
        <taxon>Naviculaceae</taxon>
        <taxon>Seminavis</taxon>
    </lineage>
</organism>
<evidence type="ECO:0000313" key="3">
    <source>
        <dbReference type="Proteomes" id="UP001153069"/>
    </source>
</evidence>
<reference evidence="2" key="1">
    <citation type="submission" date="2020-06" db="EMBL/GenBank/DDBJ databases">
        <authorList>
            <consortium name="Plant Systems Biology data submission"/>
        </authorList>
    </citation>
    <scope>NUCLEOTIDE SEQUENCE</scope>
    <source>
        <strain evidence="2">D6</strain>
    </source>
</reference>
<feature type="region of interest" description="Disordered" evidence="1">
    <location>
        <begin position="80"/>
        <end position="105"/>
    </location>
</feature>
<gene>
    <name evidence="2" type="ORF">SEMRO_880_G215170.1</name>
</gene>
<protein>
    <submittedName>
        <fullName evidence="2">Uncharacterized protein</fullName>
    </submittedName>
</protein>
<comment type="caution">
    <text evidence="2">The sequence shown here is derived from an EMBL/GenBank/DDBJ whole genome shotgun (WGS) entry which is preliminary data.</text>
</comment>
<dbReference type="Proteomes" id="UP001153069">
    <property type="component" value="Unassembled WGS sequence"/>
</dbReference>
<evidence type="ECO:0000256" key="1">
    <source>
        <dbReference type="SAM" id="MobiDB-lite"/>
    </source>
</evidence>
<evidence type="ECO:0000313" key="2">
    <source>
        <dbReference type="EMBL" id="CAB9517793.1"/>
    </source>
</evidence>
<dbReference type="EMBL" id="CAICTM010000879">
    <property type="protein sequence ID" value="CAB9517793.1"/>
    <property type="molecule type" value="Genomic_DNA"/>
</dbReference>
<dbReference type="AlphaFoldDB" id="A0A9N8HJS0"/>